<comment type="caution">
    <text evidence="4">The sequence shown here is derived from an EMBL/GenBank/DDBJ whole genome shotgun (WGS) entry which is preliminary data.</text>
</comment>
<dbReference type="InterPro" id="IPR001810">
    <property type="entry name" value="F-box_dom"/>
</dbReference>
<organism evidence="4 5">
    <name type="scientific">Gracilariopsis chorda</name>
    <dbReference type="NCBI Taxonomy" id="448386"/>
    <lineage>
        <taxon>Eukaryota</taxon>
        <taxon>Rhodophyta</taxon>
        <taxon>Florideophyceae</taxon>
        <taxon>Rhodymeniophycidae</taxon>
        <taxon>Gracilariales</taxon>
        <taxon>Gracilariaceae</taxon>
        <taxon>Gracilariopsis</taxon>
    </lineage>
</organism>
<accession>A0A2V3IP02</accession>
<dbReference type="SUPFAM" id="SSF48403">
    <property type="entry name" value="Ankyrin repeat"/>
    <property type="match status" value="1"/>
</dbReference>
<dbReference type="Gene3D" id="1.25.40.20">
    <property type="entry name" value="Ankyrin repeat-containing domain"/>
    <property type="match status" value="1"/>
</dbReference>
<dbReference type="Proteomes" id="UP000247409">
    <property type="component" value="Unassembled WGS sequence"/>
</dbReference>
<keyword evidence="5" id="KW-1185">Reference proteome</keyword>
<dbReference type="Pfam" id="PF12937">
    <property type="entry name" value="F-box-like"/>
    <property type="match status" value="1"/>
</dbReference>
<dbReference type="InterPro" id="IPR036047">
    <property type="entry name" value="F-box-like_dom_sf"/>
</dbReference>
<name>A0A2V3IP02_9FLOR</name>
<feature type="domain" description="F-box" evidence="3">
    <location>
        <begin position="302"/>
        <end position="349"/>
    </location>
</feature>
<evidence type="ECO:0000313" key="5">
    <source>
        <dbReference type="Proteomes" id="UP000247409"/>
    </source>
</evidence>
<sequence>MSRRTTPFFDVSRNYPSEFNFCRMKSKEQPSVQIFDALDHARFDLVRRIVASDPNCLFATKSVNSHIPPQSILDYALNNCRTWNALLEHCRRTGIALPHAEDLTFPRRLSSMKSIVVWLLLQPNVSLPKQTPLHTAVVCELTEAFEILLKRAPHLAASVDTRGRTPLHTVCAFAVYTSCDQVIRYISQLHAAGADFNACDRDGKTPLRSLLSALNESEPVYGLVRRRRSGNNLSSMVPVLDELLACGADIYHNDAKGSTAIELALISGLDYIVLAQRANLLRDRICRSPSARNYASAAAHVSGNMACLSDDLLFKIFTYLSPKQVITGVGVTCVGLRRIAVSDELWRHLETARCLALLRSSLRRNLANSNSGPTQP</sequence>
<dbReference type="InterPro" id="IPR036770">
    <property type="entry name" value="Ankyrin_rpt-contain_sf"/>
</dbReference>
<dbReference type="PANTHER" id="PTHR24126">
    <property type="entry name" value="ANKYRIN REPEAT, PH AND SEC7 DOMAIN CONTAINING PROTEIN SECG-RELATED"/>
    <property type="match status" value="1"/>
</dbReference>
<evidence type="ECO:0000256" key="1">
    <source>
        <dbReference type="ARBA" id="ARBA00022737"/>
    </source>
</evidence>
<dbReference type="PROSITE" id="PS50181">
    <property type="entry name" value="FBOX"/>
    <property type="match status" value="1"/>
</dbReference>
<keyword evidence="1" id="KW-0677">Repeat</keyword>
<dbReference type="Gene3D" id="1.20.1280.50">
    <property type="match status" value="1"/>
</dbReference>
<reference evidence="4 5" key="1">
    <citation type="journal article" date="2018" name="Mol. Biol. Evol.">
        <title>Analysis of the draft genome of the red seaweed Gracilariopsis chorda provides insights into genome size evolution in Rhodophyta.</title>
        <authorList>
            <person name="Lee J."/>
            <person name="Yang E.C."/>
            <person name="Graf L."/>
            <person name="Yang J.H."/>
            <person name="Qiu H."/>
            <person name="Zel Zion U."/>
            <person name="Chan C.X."/>
            <person name="Stephens T.G."/>
            <person name="Weber A.P.M."/>
            <person name="Boo G.H."/>
            <person name="Boo S.M."/>
            <person name="Kim K.M."/>
            <person name="Shin Y."/>
            <person name="Jung M."/>
            <person name="Lee S.J."/>
            <person name="Yim H.S."/>
            <person name="Lee J.H."/>
            <person name="Bhattacharya D."/>
            <person name="Yoon H.S."/>
        </authorList>
    </citation>
    <scope>NUCLEOTIDE SEQUENCE [LARGE SCALE GENOMIC DNA]</scope>
    <source>
        <strain evidence="4 5">SKKU-2015</strain>
        <tissue evidence="4">Whole body</tissue>
    </source>
</reference>
<evidence type="ECO:0000256" key="2">
    <source>
        <dbReference type="ARBA" id="ARBA00023043"/>
    </source>
</evidence>
<gene>
    <name evidence="4" type="ORF">BWQ96_06423</name>
</gene>
<protein>
    <recommendedName>
        <fullName evidence="3">F-box domain-containing protein</fullName>
    </recommendedName>
</protein>
<keyword evidence="2" id="KW-0040">ANK repeat</keyword>
<dbReference type="AlphaFoldDB" id="A0A2V3IP02"/>
<dbReference type="EMBL" id="NBIV01000110">
    <property type="protein sequence ID" value="PXF43802.1"/>
    <property type="molecule type" value="Genomic_DNA"/>
</dbReference>
<proteinExistence type="predicted"/>
<evidence type="ECO:0000259" key="3">
    <source>
        <dbReference type="PROSITE" id="PS50181"/>
    </source>
</evidence>
<dbReference type="SUPFAM" id="SSF81383">
    <property type="entry name" value="F-box domain"/>
    <property type="match status" value="1"/>
</dbReference>
<evidence type="ECO:0000313" key="4">
    <source>
        <dbReference type="EMBL" id="PXF43802.1"/>
    </source>
</evidence>
<dbReference type="OrthoDB" id="341259at2759"/>
<dbReference type="STRING" id="448386.A0A2V3IP02"/>
<dbReference type="PANTHER" id="PTHR24126:SF14">
    <property type="entry name" value="ANK_REP_REGION DOMAIN-CONTAINING PROTEIN"/>
    <property type="match status" value="1"/>
</dbReference>